<dbReference type="GO" id="GO:0046785">
    <property type="term" value="P:microtubule polymerization"/>
    <property type="evidence" value="ECO:0007669"/>
    <property type="project" value="InterPro"/>
</dbReference>
<evidence type="ECO:0000256" key="5">
    <source>
        <dbReference type="ARBA" id="ARBA00022776"/>
    </source>
</evidence>
<sequence>MDEEDYTKLTVEDACVHKVWKARLVGYEGAAKHFQQIEDEKSPEWNKYTGLVKKFVVDSHALCQEKGLEAVLIFVENCGNAGRTTGDVVSGIIQKCLAAPKARTRELAVQIILMYIEIEKYEIVYEELIKGTESKNPKVAAACVHVLAQSLKEFGCKIINVSKLMKRVPSLLEDRDGNVRSETKILVSVVYHWLGPVIKPQLTAILKPAQLAEVETEYEKVKNTPAKASRLLRSQQTKKMAVSGADGIDGDVAETEDEECAVDETDPYDLLEPVDILSQLNKEFYTKIESKKWSDRKEVLEEFEKQLAATPKLEPADYGEMLRTLKKVITKDSNVVVVGIAIKCVTGIANGLKKKFHQYVGFIIPALFEKFKEKKQNIVTALRDAVDAVYLTTSLEAIQEDIVTNLDNKNPSVKSEISGFLSRCFSKSTPNILTKKLLKTLCKGLTNGLRDQDPAVRDNSALALGTAMKVVGEKTIGPFLVEIDPQMLKKIKECCDKAEILVKQPTQKVNKVPKTNTEEAKVEKPSSGKAKVNKIGTGKNQPLKKGNEIQIKPLDREDALTEAKSLFPPEVYDGALDMNPENRLAAYNRIKEVITNLNVVEESGQALLSLLHAQNAHDTDELLLCRLELLKSVAEIFPLPRNDSAFLVECGRQASSHPDPLVRNAGLALIGTVHLQSDNEPLKNITSEKPQMGETFKRPTSRGNSQANREKESNNEVANEITHEKNKASDSKAKVDISNQITDQLVAELGDKNWKVRAEAVAKLQGFINSAQSITSNLGEAAPVIAARISDSNTKISASAIALVESLAPAMGPSCKQYVRIFLPALMKAIGDPKTWIRSAVIPCLNTWGEVCGFKEFFEGEIIAEALKTGSPTVRSELWTWLADKLPNIPPKTIQKEELTACLPTLYSNLEDRNADVRKNACEAVLGFMLHLGFTNMIRACENIKGSGGTQVKQILEKTRGSLPVQPMIQPKSSVVSNEKSSRPSTAKLSPGSSATITKSKSKGNIPSSKSSTSLRKKEEENDGGPLLQVNPLKTQRVIDEQKLKTLRWNFVTPRTEFFDLLREQMIVANVNKTLVAHMFHNDFRYHIRAIDALTEDLPLNKEALISNLDLILRWMTLRFFDTNPSVLLKGLEYLNLVFSVLIEEEYSMMDSEASSFFPYLILKVGDPKDTVRNSVRAILKQISAVYPVSKQFFYVMEGLKSKNARQRSECLEQLSWLIENYGVSVCNPSPAGALKEIAKQIADRDTSVRNAALNCVVTAYFLEGEKTLKWVGQISEKDMSLLEERIKRAAKSRPLNTVKPLVVVPEAEIQTEIRTLEPSPPLPVVEDVLEDQEGPEDRIEVSRGCPSSFIPSITPTRAARVRPNFGAYGFDRTIVDKIECTTAHFQAPKLVDIDLQFLKDPTQQASFKPIHMPKVTPTLSNYSQPAAIRRELVNIASSDIEKAMAAISRLDTIANSDKWCHLTDFVDHMVSQLNHLIIILNQSGHPEVVNCYRANFSLFMKVCNNPELCSQITEGTLYKIVEQLLNLLAEPRLERFEKQDMFVRVVNNLVIRLLENSNKTNILCALLKILYSIVNNPKATNHYRDLVVKCIWKLNKAQSEWDSELDYSRILNEFHTFLKDYPTAWWKNKEVDVPLRTVKTVLHTMVKTRGTEVRDIVERMPDISKDSELYTYIKKVIKHLKVEEHSKDLTSCKENEPRNIITPTPRISKETQDELSEIFRMIGDFEETSQGIKRLFAFKKSHPEADVQPFLSKATPQFQQYIRRGLQALEQQQLESSDSNKKENKDSESQQVKGKEHFTEEAELLWNRLKHLQEKSGCQVDKNKEEVSDRLKELPNRVILKNECQVSDIEKMRKRIELIKKKNANN</sequence>
<feature type="compositionally biased region" description="Basic and acidic residues" evidence="9">
    <location>
        <begin position="721"/>
        <end position="733"/>
    </location>
</feature>
<feature type="compositionally biased region" description="Basic and acidic residues" evidence="9">
    <location>
        <begin position="1779"/>
        <end position="1797"/>
    </location>
</feature>
<dbReference type="InterPro" id="IPR034085">
    <property type="entry name" value="TOG"/>
</dbReference>
<keyword evidence="2" id="KW-0963">Cytoplasm</keyword>
<dbReference type="Proteomes" id="UP001152798">
    <property type="component" value="Chromosome 2"/>
</dbReference>
<evidence type="ECO:0000313" key="12">
    <source>
        <dbReference type="Proteomes" id="UP001152798"/>
    </source>
</evidence>
<name>A0A9P0H0R0_NEZVI</name>
<feature type="compositionally biased region" description="Polar residues" evidence="9">
    <location>
        <begin position="971"/>
        <end position="1014"/>
    </location>
</feature>
<protein>
    <recommendedName>
        <fullName evidence="10">TOG domain-containing protein</fullName>
    </recommendedName>
</protein>
<dbReference type="GO" id="GO:0051301">
    <property type="term" value="P:cell division"/>
    <property type="evidence" value="ECO:0007669"/>
    <property type="project" value="UniProtKB-KW"/>
</dbReference>
<gene>
    <name evidence="11" type="ORF">NEZAVI_LOCUS3807</name>
</gene>
<keyword evidence="4" id="KW-0677">Repeat</keyword>
<dbReference type="InterPro" id="IPR045110">
    <property type="entry name" value="XMAP215"/>
</dbReference>
<evidence type="ECO:0000256" key="7">
    <source>
        <dbReference type="ARBA" id="ARBA00023306"/>
    </source>
</evidence>
<comment type="similarity">
    <text evidence="8">Belongs to the TOG/XMAP215 family.</text>
</comment>
<dbReference type="OrthoDB" id="205662at2759"/>
<evidence type="ECO:0000256" key="2">
    <source>
        <dbReference type="ARBA" id="ARBA00022490"/>
    </source>
</evidence>
<keyword evidence="6" id="KW-0206">Cytoskeleton</keyword>
<dbReference type="Pfam" id="PF12348">
    <property type="entry name" value="CLASP_N"/>
    <property type="match status" value="1"/>
</dbReference>
<keyword evidence="5" id="KW-0498">Mitosis</keyword>
<accession>A0A9P0H0R0</accession>
<organism evidence="11 12">
    <name type="scientific">Nezara viridula</name>
    <name type="common">Southern green stink bug</name>
    <name type="synonym">Cimex viridulus</name>
    <dbReference type="NCBI Taxonomy" id="85310"/>
    <lineage>
        <taxon>Eukaryota</taxon>
        <taxon>Metazoa</taxon>
        <taxon>Ecdysozoa</taxon>
        <taxon>Arthropoda</taxon>
        <taxon>Hexapoda</taxon>
        <taxon>Insecta</taxon>
        <taxon>Pterygota</taxon>
        <taxon>Neoptera</taxon>
        <taxon>Paraneoptera</taxon>
        <taxon>Hemiptera</taxon>
        <taxon>Heteroptera</taxon>
        <taxon>Panheteroptera</taxon>
        <taxon>Pentatomomorpha</taxon>
        <taxon>Pentatomoidea</taxon>
        <taxon>Pentatomidae</taxon>
        <taxon>Pentatominae</taxon>
        <taxon>Nezara</taxon>
    </lineage>
</organism>
<dbReference type="GO" id="GO:0030951">
    <property type="term" value="P:establishment or maintenance of microtubule cytoskeleton polarity"/>
    <property type="evidence" value="ECO:0007669"/>
    <property type="project" value="InterPro"/>
</dbReference>
<evidence type="ECO:0000256" key="6">
    <source>
        <dbReference type="ARBA" id="ARBA00023212"/>
    </source>
</evidence>
<evidence type="ECO:0000259" key="10">
    <source>
        <dbReference type="SMART" id="SM01349"/>
    </source>
</evidence>
<feature type="domain" description="TOG" evidence="10">
    <location>
        <begin position="269"/>
        <end position="508"/>
    </location>
</feature>
<feature type="compositionally biased region" description="Basic and acidic residues" evidence="9">
    <location>
        <begin position="516"/>
        <end position="526"/>
    </location>
</feature>
<dbReference type="GO" id="GO:0051010">
    <property type="term" value="F:microtubule plus-end binding"/>
    <property type="evidence" value="ECO:0007669"/>
    <property type="project" value="InterPro"/>
</dbReference>
<dbReference type="EMBL" id="OV725078">
    <property type="protein sequence ID" value="CAH1393088.1"/>
    <property type="molecule type" value="Genomic_DNA"/>
</dbReference>
<feature type="region of interest" description="Disordered" evidence="9">
    <location>
        <begin position="513"/>
        <end position="544"/>
    </location>
</feature>
<dbReference type="InterPro" id="IPR048491">
    <property type="entry name" value="XMAP215_CLASP_TOG"/>
</dbReference>
<evidence type="ECO:0000256" key="4">
    <source>
        <dbReference type="ARBA" id="ARBA00022737"/>
    </source>
</evidence>
<feature type="domain" description="TOG" evidence="10">
    <location>
        <begin position="1060"/>
        <end position="1296"/>
    </location>
</feature>
<dbReference type="InterPro" id="IPR024395">
    <property type="entry name" value="CLASP_N_dom"/>
</dbReference>
<dbReference type="GO" id="GO:0005874">
    <property type="term" value="C:microtubule"/>
    <property type="evidence" value="ECO:0007669"/>
    <property type="project" value="UniProtKB-ARBA"/>
</dbReference>
<dbReference type="FunFam" id="1.25.10.10:FF:000050">
    <property type="entry name" value="Cytoskeleton-associated protein 5 isoform X1"/>
    <property type="match status" value="1"/>
</dbReference>
<dbReference type="InterPro" id="IPR016024">
    <property type="entry name" value="ARM-type_fold"/>
</dbReference>
<reference evidence="11" key="1">
    <citation type="submission" date="2022-01" db="EMBL/GenBank/DDBJ databases">
        <authorList>
            <person name="King R."/>
        </authorList>
    </citation>
    <scope>NUCLEOTIDE SEQUENCE</scope>
</reference>
<feature type="region of interest" description="Disordered" evidence="9">
    <location>
        <begin position="683"/>
        <end position="733"/>
    </location>
</feature>
<dbReference type="GO" id="GO:0005813">
    <property type="term" value="C:centrosome"/>
    <property type="evidence" value="ECO:0007669"/>
    <property type="project" value="UniProtKB-SubCell"/>
</dbReference>
<evidence type="ECO:0000313" key="11">
    <source>
        <dbReference type="EMBL" id="CAH1393088.1"/>
    </source>
</evidence>
<feature type="domain" description="TOG" evidence="10">
    <location>
        <begin position="1"/>
        <end position="227"/>
    </location>
</feature>
<evidence type="ECO:0000256" key="8">
    <source>
        <dbReference type="ARBA" id="ARBA00025722"/>
    </source>
</evidence>
<evidence type="ECO:0000256" key="3">
    <source>
        <dbReference type="ARBA" id="ARBA00022618"/>
    </source>
</evidence>
<feature type="region of interest" description="Disordered" evidence="9">
    <location>
        <begin position="1773"/>
        <end position="1797"/>
    </location>
</feature>
<keyword evidence="3" id="KW-0132">Cell division</keyword>
<comment type="subcellular location">
    <subcellularLocation>
        <location evidence="1">Cytoplasm</location>
        <location evidence="1">Cytoskeleton</location>
        <location evidence="1">Microtubule organizing center</location>
        <location evidence="1">Centrosome</location>
    </subcellularLocation>
</comment>
<feature type="domain" description="TOG" evidence="10">
    <location>
        <begin position="730"/>
        <end position="965"/>
    </location>
</feature>
<keyword evidence="7" id="KW-0131">Cell cycle</keyword>
<proteinExistence type="inferred from homology"/>
<dbReference type="GO" id="GO:0051231">
    <property type="term" value="P:spindle elongation"/>
    <property type="evidence" value="ECO:0007669"/>
    <property type="project" value="UniProtKB-ARBA"/>
</dbReference>
<dbReference type="FunFam" id="1.25.10.10:FF:000063">
    <property type="entry name" value="Putative cytoskeleton-associated protein 5"/>
    <property type="match status" value="1"/>
</dbReference>
<dbReference type="SUPFAM" id="SSF48371">
    <property type="entry name" value="ARM repeat"/>
    <property type="match status" value="3"/>
</dbReference>
<dbReference type="Pfam" id="PF21041">
    <property type="entry name" value="XMAP215_CLASP_TOG"/>
    <property type="match status" value="3"/>
</dbReference>
<dbReference type="InterPro" id="IPR011989">
    <property type="entry name" value="ARM-like"/>
</dbReference>
<dbReference type="GO" id="GO:0061863">
    <property type="term" value="F:microtubule plus end polymerase"/>
    <property type="evidence" value="ECO:0007669"/>
    <property type="project" value="InterPro"/>
</dbReference>
<evidence type="ECO:0000256" key="1">
    <source>
        <dbReference type="ARBA" id="ARBA00004300"/>
    </source>
</evidence>
<dbReference type="SMART" id="SM01349">
    <property type="entry name" value="TOG"/>
    <property type="match status" value="4"/>
</dbReference>
<dbReference type="Gene3D" id="1.25.10.10">
    <property type="entry name" value="Leucine-rich Repeat Variant"/>
    <property type="match status" value="4"/>
</dbReference>
<keyword evidence="12" id="KW-1185">Reference proteome</keyword>
<evidence type="ECO:0000256" key="9">
    <source>
        <dbReference type="SAM" id="MobiDB-lite"/>
    </source>
</evidence>
<dbReference type="FunFam" id="1.25.10.10:FF:000019">
    <property type="entry name" value="Cytoskeleton-associated protein 5"/>
    <property type="match status" value="1"/>
</dbReference>
<dbReference type="PANTHER" id="PTHR12609">
    <property type="entry name" value="MICROTUBULE ASSOCIATED PROTEIN XMAP215"/>
    <property type="match status" value="1"/>
</dbReference>
<feature type="region of interest" description="Disordered" evidence="9">
    <location>
        <begin position="961"/>
        <end position="1029"/>
    </location>
</feature>